<reference evidence="2" key="1">
    <citation type="submission" date="2020-05" db="EMBL/GenBank/DDBJ databases">
        <title>Mycena genomes resolve the evolution of fungal bioluminescence.</title>
        <authorList>
            <person name="Tsai I.J."/>
        </authorList>
    </citation>
    <scope>NUCLEOTIDE SEQUENCE</scope>
    <source>
        <strain evidence="2">171206Taipei</strain>
    </source>
</reference>
<accession>A0A8H6T6Q8</accession>
<gene>
    <name evidence="2" type="ORF">MIND_00191400</name>
</gene>
<name>A0A8H6T6Q8_9AGAR</name>
<feature type="compositionally biased region" description="Basic and acidic residues" evidence="1">
    <location>
        <begin position="31"/>
        <end position="45"/>
    </location>
</feature>
<dbReference type="AlphaFoldDB" id="A0A8H6T6Q8"/>
<protein>
    <submittedName>
        <fullName evidence="2">Uncharacterized protein</fullName>
    </submittedName>
</protein>
<feature type="region of interest" description="Disordered" evidence="1">
    <location>
        <begin position="31"/>
        <end position="53"/>
    </location>
</feature>
<dbReference type="EMBL" id="JACAZF010000002">
    <property type="protein sequence ID" value="KAF7311809.1"/>
    <property type="molecule type" value="Genomic_DNA"/>
</dbReference>
<comment type="caution">
    <text evidence="2">The sequence shown here is derived from an EMBL/GenBank/DDBJ whole genome shotgun (WGS) entry which is preliminary data.</text>
</comment>
<sequence>MSQPLSAADPALVSVLARALQDKQREVDELQERLRIVEGHPRDEPMPEAAPEGVDAPLLEPEELRRSPTQPAFPTVGPLLAGARARSYDLLQFADYLHHNYFGLDCHGFRNDYGGLPPLAVTSVRPPPYAYAFHFKADYPESVPELEAESVSEGSVGDAADE</sequence>
<dbReference type="GeneID" id="59341338"/>
<keyword evidence="3" id="KW-1185">Reference proteome</keyword>
<evidence type="ECO:0000313" key="2">
    <source>
        <dbReference type="EMBL" id="KAF7311809.1"/>
    </source>
</evidence>
<dbReference type="Proteomes" id="UP000636479">
    <property type="component" value="Unassembled WGS sequence"/>
</dbReference>
<dbReference type="RefSeq" id="XP_037223917.1">
    <property type="nucleotide sequence ID" value="XM_037358822.1"/>
</dbReference>
<organism evidence="2 3">
    <name type="scientific">Mycena indigotica</name>
    <dbReference type="NCBI Taxonomy" id="2126181"/>
    <lineage>
        <taxon>Eukaryota</taxon>
        <taxon>Fungi</taxon>
        <taxon>Dikarya</taxon>
        <taxon>Basidiomycota</taxon>
        <taxon>Agaricomycotina</taxon>
        <taxon>Agaricomycetes</taxon>
        <taxon>Agaricomycetidae</taxon>
        <taxon>Agaricales</taxon>
        <taxon>Marasmiineae</taxon>
        <taxon>Mycenaceae</taxon>
        <taxon>Mycena</taxon>
    </lineage>
</organism>
<evidence type="ECO:0000313" key="3">
    <source>
        <dbReference type="Proteomes" id="UP000636479"/>
    </source>
</evidence>
<evidence type="ECO:0000256" key="1">
    <source>
        <dbReference type="SAM" id="MobiDB-lite"/>
    </source>
</evidence>
<proteinExistence type="predicted"/>